<dbReference type="PANTHER" id="PTHR33490">
    <property type="entry name" value="BLR5614 PROTEIN-RELATED"/>
    <property type="match status" value="1"/>
</dbReference>
<evidence type="ECO:0000313" key="2">
    <source>
        <dbReference type="EMBL" id="MFC7291232.1"/>
    </source>
</evidence>
<name>A0ABW2IJP5_9PROT</name>
<reference evidence="3" key="1">
    <citation type="journal article" date="2019" name="Int. J. Syst. Evol. Microbiol.">
        <title>The Global Catalogue of Microorganisms (GCM) 10K type strain sequencing project: providing services to taxonomists for standard genome sequencing and annotation.</title>
        <authorList>
            <consortium name="The Broad Institute Genomics Platform"/>
            <consortium name="The Broad Institute Genome Sequencing Center for Infectious Disease"/>
            <person name="Wu L."/>
            <person name="Ma J."/>
        </authorList>
    </citation>
    <scope>NUCLEOTIDE SEQUENCE [LARGE SCALE GENOMIC DNA]</scope>
    <source>
        <strain evidence="3">CCUG 51308</strain>
    </source>
</reference>
<feature type="domain" description="Transglutaminase-like" evidence="1">
    <location>
        <begin position="159"/>
        <end position="219"/>
    </location>
</feature>
<accession>A0ABW2IJP5</accession>
<evidence type="ECO:0000259" key="1">
    <source>
        <dbReference type="SMART" id="SM00460"/>
    </source>
</evidence>
<dbReference type="Proteomes" id="UP001596492">
    <property type="component" value="Unassembled WGS sequence"/>
</dbReference>
<dbReference type="Gene3D" id="2.60.40.2250">
    <property type="match status" value="1"/>
</dbReference>
<dbReference type="Gene3D" id="3.10.620.30">
    <property type="match status" value="1"/>
</dbReference>
<keyword evidence="3" id="KW-1185">Reference proteome</keyword>
<dbReference type="Pfam" id="PF01841">
    <property type="entry name" value="Transglut_core"/>
    <property type="match status" value="1"/>
</dbReference>
<dbReference type="PANTHER" id="PTHR33490:SF12">
    <property type="entry name" value="BLL5557 PROTEIN"/>
    <property type="match status" value="1"/>
</dbReference>
<organism evidence="2 3">
    <name type="scientific">Hirschia litorea</name>
    <dbReference type="NCBI Taxonomy" id="1199156"/>
    <lineage>
        <taxon>Bacteria</taxon>
        <taxon>Pseudomonadati</taxon>
        <taxon>Pseudomonadota</taxon>
        <taxon>Alphaproteobacteria</taxon>
        <taxon>Hyphomonadales</taxon>
        <taxon>Hyphomonadaceae</taxon>
        <taxon>Hirschia</taxon>
    </lineage>
</organism>
<evidence type="ECO:0000313" key="3">
    <source>
        <dbReference type="Proteomes" id="UP001596492"/>
    </source>
</evidence>
<dbReference type="EMBL" id="JBHTBR010000002">
    <property type="protein sequence ID" value="MFC7291232.1"/>
    <property type="molecule type" value="Genomic_DNA"/>
</dbReference>
<gene>
    <name evidence="2" type="ORF">ACFQS8_06360</name>
</gene>
<dbReference type="SMART" id="SM00460">
    <property type="entry name" value="TGc"/>
    <property type="match status" value="1"/>
</dbReference>
<proteinExistence type="predicted"/>
<dbReference type="InterPro" id="IPR002931">
    <property type="entry name" value="Transglutaminase-like"/>
</dbReference>
<dbReference type="InterPro" id="IPR038765">
    <property type="entry name" value="Papain-like_cys_pep_sf"/>
</dbReference>
<comment type="caution">
    <text evidence="2">The sequence shown here is derived from an EMBL/GenBank/DDBJ whole genome shotgun (WGS) entry which is preliminary data.</text>
</comment>
<protein>
    <submittedName>
        <fullName evidence="2">Transglutaminase family protein</fullName>
    </submittedName>
</protein>
<dbReference type="RefSeq" id="WP_382166424.1">
    <property type="nucleotide sequence ID" value="NZ_JBHTBR010000002.1"/>
</dbReference>
<sequence>MRINVNTSLKYSFATPSDVLLAVEVIPMSDQKLIQDQLSISAGPTLHTAEGVDGLGRRTWIKGAAGVLEIHYQAEVDIQRQARRTSGVNASLHEDLPPYVIPYLFASRYCESDNMAAFVQATFQQDCLGDKIEAMSQWLYQNMTYASGSSNETTTASDTFFARRGVCRDYAHLLIAFARAAGVPARMVSVYAPEVSPPDFHAVVEVWLNGEWYLVDPTGLAPIEHMARMAVGRDATDISFMTIFGAADMLEQNVEVTFA</sequence>
<dbReference type="SUPFAM" id="SSF54001">
    <property type="entry name" value="Cysteine proteinases"/>
    <property type="match status" value="1"/>
</dbReference>